<evidence type="ECO:0000313" key="2">
    <source>
        <dbReference type="EMBL" id="VDC42955.1"/>
    </source>
</evidence>
<keyword evidence="3" id="KW-1185">Reference proteome</keyword>
<protein>
    <submittedName>
        <fullName evidence="2">Uncharacterized protein</fullName>
    </submittedName>
</protein>
<feature type="transmembrane region" description="Helical" evidence="1">
    <location>
        <begin position="31"/>
        <end position="48"/>
    </location>
</feature>
<sequence length="93" mass="10303">MVFFTIMHPLSNLSAYISLETDDDQVISKRIAGKSLTIAFVIIAVVVLTEHAIFPLDILLFAGFGTIATAITLFQGDWEYRILTLTVFSSFVC</sequence>
<name>A0A3P5XR25_STRCB</name>
<dbReference type="AlphaFoldDB" id="A0A3P5XR25"/>
<proteinExistence type="predicted"/>
<keyword evidence="1" id="KW-1133">Transmembrane helix</keyword>
<organism evidence="2 3">
    <name type="scientific">Streptococcus canis</name>
    <dbReference type="NCBI Taxonomy" id="1329"/>
    <lineage>
        <taxon>Bacteria</taxon>
        <taxon>Bacillati</taxon>
        <taxon>Bacillota</taxon>
        <taxon>Bacilli</taxon>
        <taxon>Lactobacillales</taxon>
        <taxon>Streptococcaceae</taxon>
        <taxon>Streptococcus</taxon>
    </lineage>
</organism>
<keyword evidence="1" id="KW-0472">Membrane</keyword>
<gene>
    <name evidence="2" type="ORF">FMV2238Y02_14320</name>
</gene>
<reference evidence="2 3" key="1">
    <citation type="submission" date="2018-10" db="EMBL/GenBank/DDBJ databases">
        <authorList>
            <consortium name="Molecular Microbiology and Infection Unit (UMMI)"/>
            <person name="Machado M."/>
        </authorList>
    </citation>
    <scope>NUCLEOTIDE SEQUENCE [LARGE SCALE GENOMIC DNA]</scope>
    <source>
        <strain evidence="2">FMV2238.02</strain>
    </source>
</reference>
<accession>A0A3P5XR25</accession>
<dbReference type="EMBL" id="UXEP01000019">
    <property type="protein sequence ID" value="VDC42955.1"/>
    <property type="molecule type" value="Genomic_DNA"/>
</dbReference>
<keyword evidence="1" id="KW-0812">Transmembrane</keyword>
<dbReference type="Proteomes" id="UP000280759">
    <property type="component" value="Unassembled WGS sequence"/>
</dbReference>
<evidence type="ECO:0000256" key="1">
    <source>
        <dbReference type="SAM" id="Phobius"/>
    </source>
</evidence>
<evidence type="ECO:0000313" key="3">
    <source>
        <dbReference type="Proteomes" id="UP000280759"/>
    </source>
</evidence>
<feature type="transmembrane region" description="Helical" evidence="1">
    <location>
        <begin position="54"/>
        <end position="74"/>
    </location>
</feature>